<evidence type="ECO:0000313" key="1">
    <source>
        <dbReference type="EMBL" id="EET43336.1"/>
    </source>
</evidence>
<comment type="caution">
    <text evidence="1">The sequence shown here is derived from an EMBL/GenBank/DDBJ whole genome shotgun (WGS) entry which is preliminary data.</text>
</comment>
<accession>C6M8P5</accession>
<name>C6M8P5_NEISI</name>
<keyword evidence="2" id="KW-1185">Reference proteome</keyword>
<evidence type="ECO:0000313" key="2">
    <source>
        <dbReference type="Proteomes" id="UP000005365"/>
    </source>
</evidence>
<protein>
    <submittedName>
        <fullName evidence="1">Uncharacterized protein</fullName>
    </submittedName>
</protein>
<gene>
    <name evidence="1" type="ORF">NEISICOT_02918</name>
</gene>
<dbReference type="AlphaFoldDB" id="C6M8P5"/>
<sequence>MHLSLVLAALVRYSAFQTTLSGRFSLFFPLSYYVINQKSLLEDFL</sequence>
<reference evidence="1" key="1">
    <citation type="submission" date="2009-07" db="EMBL/GenBank/DDBJ databases">
        <authorList>
            <person name="Weinstock G."/>
            <person name="Sodergren E."/>
            <person name="Clifton S."/>
            <person name="Fulton L."/>
            <person name="Fulton B."/>
            <person name="Courtney L."/>
            <person name="Fronick C."/>
            <person name="Harrison M."/>
            <person name="Strong C."/>
            <person name="Farmer C."/>
            <person name="Delahaunty K."/>
            <person name="Markovic C."/>
            <person name="Hall O."/>
            <person name="Minx P."/>
            <person name="Tomlinson C."/>
            <person name="Mitreva M."/>
            <person name="Nelson J."/>
            <person name="Hou S."/>
            <person name="Wollam A."/>
            <person name="Pepin K.H."/>
            <person name="Johnson M."/>
            <person name="Bhonagiri V."/>
            <person name="Nash W.E."/>
            <person name="Warren W."/>
            <person name="Chinwalla A."/>
            <person name="Mardis E.R."/>
            <person name="Wilson R.K."/>
        </authorList>
    </citation>
    <scope>NUCLEOTIDE SEQUENCE [LARGE SCALE GENOMIC DNA]</scope>
    <source>
        <strain evidence="1">ATCC 29256</strain>
    </source>
</reference>
<dbReference type="EMBL" id="ACKO02000022">
    <property type="protein sequence ID" value="EET43336.1"/>
    <property type="molecule type" value="Genomic_DNA"/>
</dbReference>
<proteinExistence type="predicted"/>
<organism evidence="1 2">
    <name type="scientific">Neisseria sicca ATCC 29256</name>
    <dbReference type="NCBI Taxonomy" id="547045"/>
    <lineage>
        <taxon>Bacteria</taxon>
        <taxon>Pseudomonadati</taxon>
        <taxon>Pseudomonadota</taxon>
        <taxon>Betaproteobacteria</taxon>
        <taxon>Neisseriales</taxon>
        <taxon>Neisseriaceae</taxon>
        <taxon>Neisseria</taxon>
    </lineage>
</organism>
<dbReference type="Proteomes" id="UP000005365">
    <property type="component" value="Unassembled WGS sequence"/>
</dbReference>